<accession>A0ABW4PY74</accession>
<feature type="compositionally biased region" description="Basic and acidic residues" evidence="2">
    <location>
        <begin position="74"/>
        <end position="91"/>
    </location>
</feature>
<comment type="caution">
    <text evidence="3">The sequence shown here is derived from an EMBL/GenBank/DDBJ whole genome shotgun (WGS) entry which is preliminary data.</text>
</comment>
<evidence type="ECO:0000313" key="4">
    <source>
        <dbReference type="Proteomes" id="UP001597280"/>
    </source>
</evidence>
<dbReference type="PANTHER" id="PTHR20935">
    <property type="entry name" value="PHOSPHOGLYCERATE MUTASE-RELATED"/>
    <property type="match status" value="1"/>
</dbReference>
<name>A0ABW4PY74_9MICO</name>
<dbReference type="Proteomes" id="UP001597280">
    <property type="component" value="Unassembled WGS sequence"/>
</dbReference>
<protein>
    <submittedName>
        <fullName evidence="3">Histidine phosphatase family protein</fullName>
    </submittedName>
</protein>
<dbReference type="RefSeq" id="WP_343903704.1">
    <property type="nucleotide sequence ID" value="NZ_BAAAIS010000002.1"/>
</dbReference>
<dbReference type="PANTHER" id="PTHR20935:SF0">
    <property type="entry name" value="SERINE_THREONINE-PROTEIN PHOSPHATASE PGAM5, MITOCHONDRIAL"/>
    <property type="match status" value="1"/>
</dbReference>
<dbReference type="Pfam" id="PF00300">
    <property type="entry name" value="His_Phos_1"/>
    <property type="match status" value="1"/>
</dbReference>
<dbReference type="InterPro" id="IPR013078">
    <property type="entry name" value="His_Pase_superF_clade-1"/>
</dbReference>
<dbReference type="InterPro" id="IPR051021">
    <property type="entry name" value="Mito_Ser/Thr_phosphatase"/>
</dbReference>
<keyword evidence="4" id="KW-1185">Reference proteome</keyword>
<dbReference type="EMBL" id="JBHUFL010000002">
    <property type="protein sequence ID" value="MFD1834363.1"/>
    <property type="molecule type" value="Genomic_DNA"/>
</dbReference>
<dbReference type="Gene3D" id="3.40.50.1240">
    <property type="entry name" value="Phosphoglycerate mutase-like"/>
    <property type="match status" value="1"/>
</dbReference>
<proteinExistence type="predicted"/>
<dbReference type="InterPro" id="IPR029033">
    <property type="entry name" value="His_PPase_superfam"/>
</dbReference>
<evidence type="ECO:0000256" key="1">
    <source>
        <dbReference type="ARBA" id="ARBA00022801"/>
    </source>
</evidence>
<organism evidence="3 4">
    <name type="scientific">Brachybacterium rhamnosum</name>
    <dbReference type="NCBI Taxonomy" id="173361"/>
    <lineage>
        <taxon>Bacteria</taxon>
        <taxon>Bacillati</taxon>
        <taxon>Actinomycetota</taxon>
        <taxon>Actinomycetes</taxon>
        <taxon>Micrococcales</taxon>
        <taxon>Dermabacteraceae</taxon>
        <taxon>Brachybacterium</taxon>
    </lineage>
</organism>
<feature type="region of interest" description="Disordered" evidence="2">
    <location>
        <begin position="68"/>
        <end position="91"/>
    </location>
</feature>
<dbReference type="CDD" id="cd07067">
    <property type="entry name" value="HP_PGM_like"/>
    <property type="match status" value="1"/>
</dbReference>
<reference evidence="4" key="1">
    <citation type="journal article" date="2019" name="Int. J. Syst. Evol. Microbiol.">
        <title>The Global Catalogue of Microorganisms (GCM) 10K type strain sequencing project: providing services to taxonomists for standard genome sequencing and annotation.</title>
        <authorList>
            <consortium name="The Broad Institute Genomics Platform"/>
            <consortium name="The Broad Institute Genome Sequencing Center for Infectious Disease"/>
            <person name="Wu L."/>
            <person name="Ma J."/>
        </authorList>
    </citation>
    <scope>NUCLEOTIDE SEQUENCE [LARGE SCALE GENOMIC DNA]</scope>
    <source>
        <strain evidence="4">JCM 11650</strain>
    </source>
</reference>
<keyword evidence="1" id="KW-0378">Hydrolase</keyword>
<evidence type="ECO:0000256" key="2">
    <source>
        <dbReference type="SAM" id="MobiDB-lite"/>
    </source>
</evidence>
<sequence length="187" mass="20305">MDTILLVRHAEANGHDGEDPPLAPRGVRQAGLLGERLAGTEATRLLHGPRRRARQTAELLAPHLDLTPEESALLEDRTPFPSPDRREDYPPHREDFLRQVPLEERDEDGAALAAAWDHLSAPGEAGTLVAVTHAFVVGSFVARVLGAPPAAWMQLPIANASRTELRRRPTGEWSVLGVSDVGHLVGI</sequence>
<dbReference type="SMART" id="SM00855">
    <property type="entry name" value="PGAM"/>
    <property type="match status" value="1"/>
</dbReference>
<evidence type="ECO:0000313" key="3">
    <source>
        <dbReference type="EMBL" id="MFD1834363.1"/>
    </source>
</evidence>
<dbReference type="SUPFAM" id="SSF53254">
    <property type="entry name" value="Phosphoglycerate mutase-like"/>
    <property type="match status" value="1"/>
</dbReference>
<gene>
    <name evidence="3" type="ORF">ACFSDA_04655</name>
</gene>